<gene>
    <name evidence="2" type="ORF">SAY87_001088</name>
</gene>
<evidence type="ECO:0000313" key="3">
    <source>
        <dbReference type="Proteomes" id="UP001345219"/>
    </source>
</evidence>
<protein>
    <recommendedName>
        <fullName evidence="1">Fatty acyl-CoA reductase C-terminal domain-containing protein</fullName>
    </recommendedName>
</protein>
<accession>A0AAN7GP18</accession>
<dbReference type="GO" id="GO:0080019">
    <property type="term" value="F:alcohol-forming very long-chain fatty acyl-CoA reductase activity"/>
    <property type="evidence" value="ECO:0007669"/>
    <property type="project" value="InterPro"/>
</dbReference>
<dbReference type="InterPro" id="IPR033640">
    <property type="entry name" value="FAR_C"/>
</dbReference>
<comment type="caution">
    <text evidence="2">The sequence shown here is derived from an EMBL/GenBank/DDBJ whole genome shotgun (WGS) entry which is preliminary data.</text>
</comment>
<keyword evidence="3" id="KW-1185">Reference proteome</keyword>
<dbReference type="Pfam" id="PF03015">
    <property type="entry name" value="Sterile"/>
    <property type="match status" value="1"/>
</dbReference>
<evidence type="ECO:0000259" key="1">
    <source>
        <dbReference type="Pfam" id="PF03015"/>
    </source>
</evidence>
<dbReference type="PANTHER" id="PTHR11011:SF45">
    <property type="entry name" value="FATTY ACYL-COA REDUCTASE CG8306-RELATED"/>
    <property type="match status" value="1"/>
</dbReference>
<feature type="domain" description="Fatty acyl-CoA reductase C-terminal" evidence="1">
    <location>
        <begin position="104"/>
        <end position="174"/>
    </location>
</feature>
<name>A0AAN7GP18_9MYRT</name>
<dbReference type="AlphaFoldDB" id="A0AAN7GP18"/>
<evidence type="ECO:0000313" key="2">
    <source>
        <dbReference type="EMBL" id="KAK4743087.1"/>
    </source>
</evidence>
<dbReference type="InterPro" id="IPR026055">
    <property type="entry name" value="FAR"/>
</dbReference>
<dbReference type="GO" id="GO:0010345">
    <property type="term" value="P:suberin biosynthetic process"/>
    <property type="evidence" value="ECO:0007669"/>
    <property type="project" value="TreeGrafter"/>
</dbReference>
<dbReference type="EMBL" id="JAXIOK010000023">
    <property type="protein sequence ID" value="KAK4743087.1"/>
    <property type="molecule type" value="Genomic_DNA"/>
</dbReference>
<dbReference type="GO" id="GO:0035336">
    <property type="term" value="P:long-chain fatty-acyl-CoA metabolic process"/>
    <property type="evidence" value="ECO:0007669"/>
    <property type="project" value="TreeGrafter"/>
</dbReference>
<sequence length="176" mass="20519">MVAVMAKHGNRPDLELNLYHASSSVINPISMQEIFNFACDYFASSPLKDSAGEEVNVEAMKYFGSINEFSACIQRTTAERMRLSGLEASLDHKSFQKLETIQRRNVDSLIRLAKTYEAYTFYQAWFQNENTQKLMKEMSTEEMQTFLVDLKSIDWKNYFMNIHIPGLRRHVLKERI</sequence>
<organism evidence="2 3">
    <name type="scientific">Trapa incisa</name>
    <dbReference type="NCBI Taxonomy" id="236973"/>
    <lineage>
        <taxon>Eukaryota</taxon>
        <taxon>Viridiplantae</taxon>
        <taxon>Streptophyta</taxon>
        <taxon>Embryophyta</taxon>
        <taxon>Tracheophyta</taxon>
        <taxon>Spermatophyta</taxon>
        <taxon>Magnoliopsida</taxon>
        <taxon>eudicotyledons</taxon>
        <taxon>Gunneridae</taxon>
        <taxon>Pentapetalae</taxon>
        <taxon>rosids</taxon>
        <taxon>malvids</taxon>
        <taxon>Myrtales</taxon>
        <taxon>Lythraceae</taxon>
        <taxon>Trapa</taxon>
    </lineage>
</organism>
<reference evidence="2 3" key="1">
    <citation type="journal article" date="2023" name="Hortic Res">
        <title>Pangenome of water caltrop reveals structural variations and asymmetric subgenome divergence after allopolyploidization.</title>
        <authorList>
            <person name="Zhang X."/>
            <person name="Chen Y."/>
            <person name="Wang L."/>
            <person name="Yuan Y."/>
            <person name="Fang M."/>
            <person name="Shi L."/>
            <person name="Lu R."/>
            <person name="Comes H.P."/>
            <person name="Ma Y."/>
            <person name="Chen Y."/>
            <person name="Huang G."/>
            <person name="Zhou Y."/>
            <person name="Zheng Z."/>
            <person name="Qiu Y."/>
        </authorList>
    </citation>
    <scope>NUCLEOTIDE SEQUENCE [LARGE SCALE GENOMIC DNA]</scope>
    <source>
        <tissue evidence="2">Roots</tissue>
    </source>
</reference>
<dbReference type="CDD" id="cd09071">
    <property type="entry name" value="FAR_C"/>
    <property type="match status" value="1"/>
</dbReference>
<dbReference type="Proteomes" id="UP001345219">
    <property type="component" value="Chromosome 1"/>
</dbReference>
<dbReference type="PANTHER" id="PTHR11011">
    <property type="entry name" value="MALE STERILITY PROTEIN 2-RELATED"/>
    <property type="match status" value="1"/>
</dbReference>
<proteinExistence type="predicted"/>